<feature type="compositionally biased region" description="Basic and acidic residues" evidence="1">
    <location>
        <begin position="35"/>
        <end position="46"/>
    </location>
</feature>
<feature type="compositionally biased region" description="Polar residues" evidence="1">
    <location>
        <begin position="48"/>
        <end position="62"/>
    </location>
</feature>
<evidence type="ECO:0000256" key="1">
    <source>
        <dbReference type="SAM" id="MobiDB-lite"/>
    </source>
</evidence>
<sequence>MCSPYGSERLRTDTNETETETGPVTASAQAEGEELAEHSGFQDRLHLRTSTPLTSTNAATRL</sequence>
<dbReference type="AlphaFoldDB" id="A0A7J0CT65"/>
<comment type="caution">
    <text evidence="2">The sequence shown here is derived from an EMBL/GenBank/DDBJ whole genome shotgun (WGS) entry which is preliminary data.</text>
</comment>
<feature type="region of interest" description="Disordered" evidence="1">
    <location>
        <begin position="1"/>
        <end position="62"/>
    </location>
</feature>
<dbReference type="Proteomes" id="UP000498740">
    <property type="component" value="Unassembled WGS sequence"/>
</dbReference>
<dbReference type="EMBL" id="BLWD01000001">
    <property type="protein sequence ID" value="GFN05588.1"/>
    <property type="molecule type" value="Genomic_DNA"/>
</dbReference>
<evidence type="ECO:0000313" key="3">
    <source>
        <dbReference type="Proteomes" id="UP000498740"/>
    </source>
</evidence>
<reference evidence="2 3" key="1">
    <citation type="submission" date="2020-05" db="EMBL/GenBank/DDBJ databases">
        <title>Whole genome shotgun sequence of Streptomyces microflavus NBRC 13062.</title>
        <authorList>
            <person name="Komaki H."/>
            <person name="Tamura T."/>
        </authorList>
    </citation>
    <scope>NUCLEOTIDE SEQUENCE [LARGE SCALE GENOMIC DNA]</scope>
    <source>
        <strain evidence="2 3">NBRC 13062</strain>
    </source>
</reference>
<gene>
    <name evidence="2" type="ORF">Smic_41440</name>
</gene>
<proteinExistence type="predicted"/>
<evidence type="ECO:0000313" key="2">
    <source>
        <dbReference type="EMBL" id="GFN05588.1"/>
    </source>
</evidence>
<name>A0A7J0CT65_STRMI</name>
<protein>
    <submittedName>
        <fullName evidence="2">Uncharacterized protein</fullName>
    </submittedName>
</protein>
<organism evidence="2 3">
    <name type="scientific">Streptomyces microflavus</name>
    <name type="common">Streptomyces lipmanii</name>
    <dbReference type="NCBI Taxonomy" id="1919"/>
    <lineage>
        <taxon>Bacteria</taxon>
        <taxon>Bacillati</taxon>
        <taxon>Actinomycetota</taxon>
        <taxon>Actinomycetes</taxon>
        <taxon>Kitasatosporales</taxon>
        <taxon>Streptomycetaceae</taxon>
        <taxon>Streptomyces</taxon>
    </lineage>
</organism>
<accession>A0A7J0CT65</accession>